<protein>
    <submittedName>
        <fullName evidence="1">Uncharacterized protein</fullName>
    </submittedName>
</protein>
<sequence length="224" mass="25447">MFLVPATAIADTVSRDWLGGVPEGGRLAYEIVRKDKPLGFQVLDFNRSDAGELVVDIHIEIDFKIGPIPLFRYRHDSREVWRDGTLLSLNSKTDNNGEDETVALRLENGRYVGSGRKFENNLEAPLLPTSYFNPNFIRQSAFISSQDARLLTAEVERIGVETLSIENAPVQATRFRLHGKLRSDIWYTDSGRWVKTEFVRSGNKLAVRQINPSAIPPRKQWKHP</sequence>
<accession>A0A937HGT2</accession>
<gene>
    <name evidence="1" type="ORF">ISQ19_01680</name>
</gene>
<dbReference type="InterPro" id="IPR045767">
    <property type="entry name" value="DUF6134"/>
</dbReference>
<dbReference type="EMBL" id="JADHOK010000010">
    <property type="protein sequence ID" value="MBL6761387.1"/>
    <property type="molecule type" value="Genomic_DNA"/>
</dbReference>
<dbReference type="AlphaFoldDB" id="A0A937HGT2"/>
<reference evidence="1" key="1">
    <citation type="submission" date="2020-10" db="EMBL/GenBank/DDBJ databases">
        <title>Microbiome of the Black Sea water column analyzed by genome centric metagenomics.</title>
        <authorList>
            <person name="Cabello-Yeves P.J."/>
            <person name="Callieri C."/>
            <person name="Picazo A."/>
            <person name="Mehrshad M."/>
            <person name="Haro-Moreno J.M."/>
            <person name="Roda-Garcia J."/>
            <person name="Dzembekova N."/>
            <person name="Slabakova V."/>
            <person name="Slabakova N."/>
            <person name="Moncheva S."/>
            <person name="Rodriguez-Valera F."/>
        </authorList>
    </citation>
    <scope>NUCLEOTIDE SEQUENCE</scope>
    <source>
        <strain evidence="1">BS307-5m-G5</strain>
    </source>
</reference>
<organism evidence="1 2">
    <name type="scientific">PS1 clade bacterium</name>
    <dbReference type="NCBI Taxonomy" id="2175152"/>
    <lineage>
        <taxon>Bacteria</taxon>
        <taxon>Pseudomonadati</taxon>
        <taxon>Pseudomonadota</taxon>
        <taxon>Alphaproteobacteria</taxon>
        <taxon>PS1 clade</taxon>
    </lineage>
</organism>
<dbReference type="Pfam" id="PF19630">
    <property type="entry name" value="DUF6134"/>
    <property type="match status" value="1"/>
</dbReference>
<comment type="caution">
    <text evidence="1">The sequence shown here is derived from an EMBL/GenBank/DDBJ whole genome shotgun (WGS) entry which is preliminary data.</text>
</comment>
<name>A0A937HGT2_9PROT</name>
<dbReference type="Proteomes" id="UP000785783">
    <property type="component" value="Unassembled WGS sequence"/>
</dbReference>
<evidence type="ECO:0000313" key="1">
    <source>
        <dbReference type="EMBL" id="MBL6761387.1"/>
    </source>
</evidence>
<evidence type="ECO:0000313" key="2">
    <source>
        <dbReference type="Proteomes" id="UP000785783"/>
    </source>
</evidence>
<proteinExistence type="predicted"/>